<dbReference type="Proteomes" id="UP000219338">
    <property type="component" value="Unassembled WGS sequence"/>
</dbReference>
<evidence type="ECO:0000259" key="14">
    <source>
        <dbReference type="PROSITE" id="PS51278"/>
    </source>
</evidence>
<proteinExistence type="predicted"/>
<dbReference type="GO" id="GO:0005829">
    <property type="term" value="C:cytosol"/>
    <property type="evidence" value="ECO:0007669"/>
    <property type="project" value="TreeGrafter"/>
</dbReference>
<dbReference type="OMA" id="GIVCAFD"/>
<evidence type="ECO:0000256" key="1">
    <source>
        <dbReference type="ARBA" id="ARBA00005187"/>
    </source>
</evidence>
<dbReference type="OrthoDB" id="409189at2759"/>
<dbReference type="CDD" id="cd00712">
    <property type="entry name" value="AsnB"/>
    <property type="match status" value="1"/>
</dbReference>
<comment type="pathway">
    <text evidence="1">Amino-acid biosynthesis; L-asparagine biosynthesis; L-asparagine from L-aspartate (L-Gln route): step 1/1.</text>
</comment>
<feature type="binding site" evidence="12">
    <location>
        <position position="242"/>
    </location>
    <ligand>
        <name>ATP</name>
        <dbReference type="ChEBI" id="CHEBI:30616"/>
    </ligand>
</feature>
<keyword evidence="6 10" id="KW-0067">ATP-binding</keyword>
<dbReference type="Gene3D" id="3.40.50.620">
    <property type="entry name" value="HUPs"/>
    <property type="match status" value="1"/>
</dbReference>
<evidence type="ECO:0000256" key="13">
    <source>
        <dbReference type="PIRSR" id="PIRSR001589-3"/>
    </source>
</evidence>
<evidence type="ECO:0000256" key="5">
    <source>
        <dbReference type="ARBA" id="ARBA00022741"/>
    </source>
</evidence>
<dbReference type="Gene3D" id="3.60.20.10">
    <property type="entry name" value="Glutamine Phosphoribosylpyrophosphate, subunit 1, domain 1"/>
    <property type="match status" value="1"/>
</dbReference>
<dbReference type="PANTHER" id="PTHR11772:SF2">
    <property type="entry name" value="ASPARAGINE SYNTHETASE [GLUTAMINE-HYDROLYZING]"/>
    <property type="match status" value="1"/>
</dbReference>
<dbReference type="PANTHER" id="PTHR11772">
    <property type="entry name" value="ASPARAGINE SYNTHETASE"/>
    <property type="match status" value="1"/>
</dbReference>
<dbReference type="CDD" id="cd01991">
    <property type="entry name" value="Asn_synthase_B_C"/>
    <property type="match status" value="1"/>
</dbReference>
<evidence type="ECO:0000256" key="6">
    <source>
        <dbReference type="ARBA" id="ARBA00022840"/>
    </source>
</evidence>
<dbReference type="InterPro" id="IPR014729">
    <property type="entry name" value="Rossmann-like_a/b/a_fold"/>
</dbReference>
<sequence>MCGICAVYGLEKPASERAHFIALSKRIRHRGPDWSGCFVGKESVLVHERLAIVGVDTGAQPLTSQDGKLILTVNGEIYNHIALRSSLKQEYKFKTHSDCEVIIPLYKEHGKELCNMLDGMFSFVLLDESVTPSRIIASRDPIGITTLYQGWSSKRPGAVYFASELKAIVDECDKIISFPPGHVYDSRDGTTTRYYHPTWWHGDDEGPTATIPTTPTDLTVLRESLEAAVRKRLMSEVPYGVLLSGGLDSSLIASIAARETEKVAQAHFDARKRKLEETVSGPPTPNGFVTEEATLTSWPQLHSFSIGLENSPDLLAARKAAHFLGTVHHEYVFTVQEGLDAIPEVIYHLETYDVTTVRASTPMYLLSRKIKAMGVKMVLSGEGSDEILGGYLYFHAAPDRAAFHQECVRRVKNLHTSDCLRANKSTMAWGLEARVPFLDKAFLEVAMNIDPKEKMFNKGTSQEVDEDGRPKMEKYILRKAFDCAPDGKPYLPKSILWRQKEQFSDGVGYSWIDGIKDHAASVVSDEAFAKRAERWLEGTPDTKEAYYIRDIFDGLFPSEAAAKTAVRWIPRGDWGCASDPSGRSVSIHNAAYQSSEGSD</sequence>
<dbReference type="Pfam" id="PF13537">
    <property type="entry name" value="GATase_7"/>
    <property type="match status" value="1"/>
</dbReference>
<dbReference type="EC" id="6.3.5.4" evidence="2"/>
<evidence type="ECO:0000313" key="16">
    <source>
        <dbReference type="Proteomes" id="UP000219338"/>
    </source>
</evidence>
<dbReference type="FunFam" id="3.40.50.620:FF:000031">
    <property type="entry name" value="Asparagine synthase B"/>
    <property type="match status" value="1"/>
</dbReference>
<feature type="active site" description="For GATase activity" evidence="11">
    <location>
        <position position="2"/>
    </location>
</feature>
<dbReference type="PIRSF" id="PIRSF001589">
    <property type="entry name" value="Asn_synthetase_glu-h"/>
    <property type="match status" value="1"/>
</dbReference>
<organism evidence="15 16">
    <name type="scientific">Armillaria ostoyae</name>
    <name type="common">Armillaria root rot fungus</name>
    <dbReference type="NCBI Taxonomy" id="47428"/>
    <lineage>
        <taxon>Eukaryota</taxon>
        <taxon>Fungi</taxon>
        <taxon>Dikarya</taxon>
        <taxon>Basidiomycota</taxon>
        <taxon>Agaricomycotina</taxon>
        <taxon>Agaricomycetes</taxon>
        <taxon>Agaricomycetidae</taxon>
        <taxon>Agaricales</taxon>
        <taxon>Marasmiineae</taxon>
        <taxon>Physalacriaceae</taxon>
        <taxon>Armillaria</taxon>
    </lineage>
</organism>
<dbReference type="EMBL" id="FUEG01000002">
    <property type="protein sequence ID" value="SJL00312.1"/>
    <property type="molecule type" value="Genomic_DNA"/>
</dbReference>
<name>A0A284QV25_ARMOS</name>
<dbReference type="GO" id="GO:0005524">
    <property type="term" value="F:ATP binding"/>
    <property type="evidence" value="ECO:0007669"/>
    <property type="project" value="UniProtKB-KW"/>
</dbReference>
<feature type="site" description="Important for beta-aspartyl-AMP intermediate formation" evidence="13">
    <location>
        <position position="382"/>
    </location>
</feature>
<gene>
    <name evidence="15" type="ORF">ARMOST_03624</name>
</gene>
<evidence type="ECO:0000256" key="9">
    <source>
        <dbReference type="ARBA" id="ARBA00048741"/>
    </source>
</evidence>
<keyword evidence="3" id="KW-0436">Ligase</keyword>
<dbReference type="InterPro" id="IPR017932">
    <property type="entry name" value="GATase_2_dom"/>
</dbReference>
<dbReference type="SUPFAM" id="SSF52402">
    <property type="entry name" value="Adenine nucleotide alpha hydrolases-like"/>
    <property type="match status" value="1"/>
</dbReference>
<dbReference type="SUPFAM" id="SSF56235">
    <property type="entry name" value="N-terminal nucleophile aminohydrolases (Ntn hydrolases)"/>
    <property type="match status" value="1"/>
</dbReference>
<dbReference type="InterPro" id="IPR029055">
    <property type="entry name" value="Ntn_hydrolases_N"/>
</dbReference>
<dbReference type="Pfam" id="PF00733">
    <property type="entry name" value="Asn_synthase"/>
    <property type="match status" value="1"/>
</dbReference>
<dbReference type="NCBIfam" id="TIGR01536">
    <property type="entry name" value="asn_synth_AEB"/>
    <property type="match status" value="1"/>
</dbReference>
<keyword evidence="8 11" id="KW-0315">Glutamine amidotransferase</keyword>
<feature type="binding site" evidence="12">
    <location>
        <position position="306"/>
    </location>
    <ligand>
        <name>ATP</name>
        <dbReference type="ChEBI" id="CHEBI:30616"/>
    </ligand>
</feature>
<keyword evidence="16" id="KW-1185">Reference proteome</keyword>
<dbReference type="InterPro" id="IPR006426">
    <property type="entry name" value="Asn_synth_AEB"/>
</dbReference>
<evidence type="ECO:0000256" key="11">
    <source>
        <dbReference type="PIRSR" id="PIRSR001589-1"/>
    </source>
</evidence>
<evidence type="ECO:0000256" key="8">
    <source>
        <dbReference type="ARBA" id="ARBA00022962"/>
    </source>
</evidence>
<evidence type="ECO:0000256" key="7">
    <source>
        <dbReference type="ARBA" id="ARBA00022888"/>
    </source>
</evidence>
<dbReference type="InterPro" id="IPR033738">
    <property type="entry name" value="AsnB_N"/>
</dbReference>
<protein>
    <recommendedName>
        <fullName evidence="2">asparagine synthase (glutamine-hydrolyzing)</fullName>
        <ecNumber evidence="2">6.3.5.4</ecNumber>
    </recommendedName>
</protein>
<evidence type="ECO:0000256" key="10">
    <source>
        <dbReference type="PIRNR" id="PIRNR001589"/>
    </source>
</evidence>
<dbReference type="GO" id="GO:0006529">
    <property type="term" value="P:asparagine biosynthetic process"/>
    <property type="evidence" value="ECO:0007669"/>
    <property type="project" value="UniProtKB-KW"/>
</dbReference>
<feature type="binding site" evidence="12">
    <location>
        <begin position="380"/>
        <end position="381"/>
    </location>
    <ligand>
        <name>ATP</name>
        <dbReference type="ChEBI" id="CHEBI:30616"/>
    </ligand>
</feature>
<keyword evidence="4 11" id="KW-0028">Amino-acid biosynthesis</keyword>
<feature type="domain" description="Glutamine amidotransferase type-2" evidence="14">
    <location>
        <begin position="2"/>
        <end position="189"/>
    </location>
</feature>
<dbReference type="FunFam" id="3.60.20.10:FF:000050">
    <property type="entry name" value="Asparagine synthetase 2"/>
    <property type="match status" value="1"/>
</dbReference>
<accession>A0A284QV25</accession>
<evidence type="ECO:0000313" key="15">
    <source>
        <dbReference type="EMBL" id="SJL00312.1"/>
    </source>
</evidence>
<dbReference type="InterPro" id="IPR050795">
    <property type="entry name" value="Asn_Synthetase"/>
</dbReference>
<dbReference type="PROSITE" id="PS51278">
    <property type="entry name" value="GATASE_TYPE_2"/>
    <property type="match status" value="1"/>
</dbReference>
<reference evidence="16" key="1">
    <citation type="journal article" date="2017" name="Nat. Ecol. Evol.">
        <title>Genome expansion and lineage-specific genetic innovations in the forest pathogenic fungi Armillaria.</title>
        <authorList>
            <person name="Sipos G."/>
            <person name="Prasanna A.N."/>
            <person name="Walter M.C."/>
            <person name="O'Connor E."/>
            <person name="Balint B."/>
            <person name="Krizsan K."/>
            <person name="Kiss B."/>
            <person name="Hess J."/>
            <person name="Varga T."/>
            <person name="Slot J."/>
            <person name="Riley R."/>
            <person name="Boka B."/>
            <person name="Rigling D."/>
            <person name="Barry K."/>
            <person name="Lee J."/>
            <person name="Mihaltcheva S."/>
            <person name="LaButti K."/>
            <person name="Lipzen A."/>
            <person name="Waldron R."/>
            <person name="Moloney N.M."/>
            <person name="Sperisen C."/>
            <person name="Kredics L."/>
            <person name="Vagvoelgyi C."/>
            <person name="Patrignani A."/>
            <person name="Fitzpatrick D."/>
            <person name="Nagy I."/>
            <person name="Doyle S."/>
            <person name="Anderson J.B."/>
            <person name="Grigoriev I.V."/>
            <person name="Gueldener U."/>
            <person name="Muensterkoetter M."/>
            <person name="Nagy L.G."/>
        </authorList>
    </citation>
    <scope>NUCLEOTIDE SEQUENCE [LARGE SCALE GENOMIC DNA]</scope>
    <source>
        <strain evidence="16">C18/9</strain>
    </source>
</reference>
<dbReference type="STRING" id="47428.A0A284QV25"/>
<keyword evidence="7 11" id="KW-0061">Asparagine biosynthesis</keyword>
<evidence type="ECO:0000256" key="3">
    <source>
        <dbReference type="ARBA" id="ARBA00022598"/>
    </source>
</evidence>
<dbReference type="InterPro" id="IPR001962">
    <property type="entry name" value="Asn_synthase"/>
</dbReference>
<feature type="binding site" evidence="12">
    <location>
        <position position="98"/>
    </location>
    <ligand>
        <name>L-glutamine</name>
        <dbReference type="ChEBI" id="CHEBI:58359"/>
    </ligand>
</feature>
<evidence type="ECO:0000256" key="12">
    <source>
        <dbReference type="PIRSR" id="PIRSR001589-2"/>
    </source>
</evidence>
<dbReference type="AlphaFoldDB" id="A0A284QV25"/>
<evidence type="ECO:0000256" key="2">
    <source>
        <dbReference type="ARBA" id="ARBA00012737"/>
    </source>
</evidence>
<dbReference type="GO" id="GO:0004066">
    <property type="term" value="F:asparagine synthase (glutamine-hydrolyzing) activity"/>
    <property type="evidence" value="ECO:0007669"/>
    <property type="project" value="UniProtKB-EC"/>
</dbReference>
<keyword evidence="5 10" id="KW-0547">Nucleotide-binding</keyword>
<comment type="catalytic activity">
    <reaction evidence="9">
        <text>L-aspartate + L-glutamine + ATP + H2O = L-asparagine + L-glutamate + AMP + diphosphate + H(+)</text>
        <dbReference type="Rhea" id="RHEA:12228"/>
        <dbReference type="ChEBI" id="CHEBI:15377"/>
        <dbReference type="ChEBI" id="CHEBI:15378"/>
        <dbReference type="ChEBI" id="CHEBI:29985"/>
        <dbReference type="ChEBI" id="CHEBI:29991"/>
        <dbReference type="ChEBI" id="CHEBI:30616"/>
        <dbReference type="ChEBI" id="CHEBI:33019"/>
        <dbReference type="ChEBI" id="CHEBI:58048"/>
        <dbReference type="ChEBI" id="CHEBI:58359"/>
        <dbReference type="ChEBI" id="CHEBI:456215"/>
        <dbReference type="EC" id="6.3.5.4"/>
    </reaction>
</comment>
<evidence type="ECO:0000256" key="4">
    <source>
        <dbReference type="ARBA" id="ARBA00022605"/>
    </source>
</evidence>